<keyword evidence="2" id="KW-0677">Repeat</keyword>
<dbReference type="GO" id="GO:0031102">
    <property type="term" value="P:neuron projection regeneration"/>
    <property type="evidence" value="ECO:0007669"/>
    <property type="project" value="TreeGrafter"/>
</dbReference>
<dbReference type="InterPro" id="IPR003591">
    <property type="entry name" value="Leu-rich_rpt_typical-subtyp"/>
</dbReference>
<dbReference type="PRINTS" id="PR00019">
    <property type="entry name" value="LEURICHRPT"/>
</dbReference>
<protein>
    <recommendedName>
        <fullName evidence="5">Oligodendrocyte myelin glycoprotein</fullName>
    </recommendedName>
</protein>
<gene>
    <name evidence="3" type="ORF">GDO78_000716</name>
</gene>
<dbReference type="PROSITE" id="PS51450">
    <property type="entry name" value="LRR"/>
    <property type="match status" value="3"/>
</dbReference>
<dbReference type="InterPro" id="IPR001611">
    <property type="entry name" value="Leu-rich_rpt"/>
</dbReference>
<dbReference type="Gene3D" id="3.80.10.10">
    <property type="entry name" value="Ribonuclease Inhibitor"/>
    <property type="match status" value="3"/>
</dbReference>
<proteinExistence type="predicted"/>
<sequence>MGRDRDVDCSGRSLTALPYGLQDNITQLNVSYNYLSNLDHQLSRFTNLRVLDLSHNLLKSLPSHLPRSLWEVYAAHNNITMLHKLDTAYQWNMKVLDISRNSLQRTVFINNTLISLQLLNLSHNQLWTVPTNMPSNVLTIDLSHNSITQILPRTLVRMPKLQTLYLHNNRFTYIPNHAFDQMVHLKKITLHNNPWSCKDTQNMDYLIKWVTARKNDNPCANDTTEEITDLLLTPYEATSKATTDDIPALPTTHSHFLEVQEVKLHKIVQFSEVLPTTPLITTEDLLLASTEDSQFTDEGSADGMIHLDFNNFGKEIDNFISSNEVEEIELYSPTMIVGTDQVISDVNSDNDVPDNGPEVAKPSTTVSVEIHSTTVKLNYVPSSAARKAAALTIPFLFVPLTLRIV</sequence>
<organism evidence="3 4">
    <name type="scientific">Eleutherodactylus coqui</name>
    <name type="common">Puerto Rican coqui</name>
    <dbReference type="NCBI Taxonomy" id="57060"/>
    <lineage>
        <taxon>Eukaryota</taxon>
        <taxon>Metazoa</taxon>
        <taxon>Chordata</taxon>
        <taxon>Craniata</taxon>
        <taxon>Vertebrata</taxon>
        <taxon>Euteleostomi</taxon>
        <taxon>Amphibia</taxon>
        <taxon>Batrachia</taxon>
        <taxon>Anura</taxon>
        <taxon>Neobatrachia</taxon>
        <taxon>Hyloidea</taxon>
        <taxon>Eleutherodactylidae</taxon>
        <taxon>Eleutherodactylinae</taxon>
        <taxon>Eleutherodactylus</taxon>
        <taxon>Eleutherodactylus</taxon>
    </lineage>
</organism>
<name>A0A8J6FR93_ELECQ</name>
<evidence type="ECO:0000313" key="4">
    <source>
        <dbReference type="Proteomes" id="UP000770717"/>
    </source>
</evidence>
<dbReference type="InterPro" id="IPR051071">
    <property type="entry name" value="LRR-bact_E3_ubiq_ligases"/>
</dbReference>
<dbReference type="Pfam" id="PF00560">
    <property type="entry name" value="LRR_1"/>
    <property type="match status" value="2"/>
</dbReference>
<dbReference type="PANTHER" id="PTHR47114">
    <property type="match status" value="1"/>
</dbReference>
<comment type="caution">
    <text evidence="3">The sequence shown here is derived from an EMBL/GenBank/DDBJ whole genome shotgun (WGS) entry which is preliminary data.</text>
</comment>
<dbReference type="PANTHER" id="PTHR47114:SF2">
    <property type="entry name" value="OLIGODENDROCYTE-MYELIN GLYCOPROTEIN"/>
    <property type="match status" value="1"/>
</dbReference>
<evidence type="ECO:0008006" key="5">
    <source>
        <dbReference type="Google" id="ProtNLM"/>
    </source>
</evidence>
<dbReference type="SUPFAM" id="SSF52058">
    <property type="entry name" value="L domain-like"/>
    <property type="match status" value="1"/>
</dbReference>
<dbReference type="EMBL" id="WNTK01000001">
    <property type="protein sequence ID" value="KAG9492362.1"/>
    <property type="molecule type" value="Genomic_DNA"/>
</dbReference>
<evidence type="ECO:0000256" key="2">
    <source>
        <dbReference type="ARBA" id="ARBA00022737"/>
    </source>
</evidence>
<keyword evidence="1" id="KW-0433">Leucine-rich repeat</keyword>
<dbReference type="Pfam" id="PF13855">
    <property type="entry name" value="LRR_8"/>
    <property type="match status" value="1"/>
</dbReference>
<reference evidence="3" key="1">
    <citation type="thesis" date="2020" institute="ProQuest LLC" country="789 East Eisenhower Parkway, Ann Arbor, MI, USA">
        <title>Comparative Genomics and Chromosome Evolution.</title>
        <authorList>
            <person name="Mudd A.B."/>
        </authorList>
    </citation>
    <scope>NUCLEOTIDE SEQUENCE</scope>
    <source>
        <strain evidence="3">HN-11 Male</strain>
        <tissue evidence="3">Kidney and liver</tissue>
    </source>
</reference>
<dbReference type="OrthoDB" id="1574204at2759"/>
<accession>A0A8J6FR93</accession>
<keyword evidence="4" id="KW-1185">Reference proteome</keyword>
<dbReference type="InterPro" id="IPR032675">
    <property type="entry name" value="LRR_dom_sf"/>
</dbReference>
<dbReference type="Proteomes" id="UP000770717">
    <property type="component" value="Unassembled WGS sequence"/>
</dbReference>
<dbReference type="AlphaFoldDB" id="A0A8J6FR93"/>
<evidence type="ECO:0000256" key="1">
    <source>
        <dbReference type="ARBA" id="ARBA00022614"/>
    </source>
</evidence>
<dbReference type="SMART" id="SM00369">
    <property type="entry name" value="LRR_TYP"/>
    <property type="match status" value="3"/>
</dbReference>
<evidence type="ECO:0000313" key="3">
    <source>
        <dbReference type="EMBL" id="KAG9492362.1"/>
    </source>
</evidence>